<dbReference type="RefSeq" id="WP_070199884.1">
    <property type="nucleotide sequence ID" value="NZ_LJGZ01000005.1"/>
</dbReference>
<evidence type="ECO:0000313" key="1">
    <source>
        <dbReference type="EMBL" id="OEV22176.1"/>
    </source>
</evidence>
<reference evidence="1 2" key="1">
    <citation type="journal article" date="2016" name="Front. Microbiol.">
        <title>Comparative Genomics Analysis of Streptomyces Species Reveals Their Adaptation to the Marine Environment and Their Diversity at the Genomic Level.</title>
        <authorList>
            <person name="Tian X."/>
            <person name="Zhang Z."/>
            <person name="Yang T."/>
            <person name="Chen M."/>
            <person name="Li J."/>
            <person name="Chen F."/>
            <person name="Yang J."/>
            <person name="Li W."/>
            <person name="Zhang B."/>
            <person name="Zhang Z."/>
            <person name="Wu J."/>
            <person name="Zhang C."/>
            <person name="Long L."/>
            <person name="Xiao J."/>
        </authorList>
    </citation>
    <scope>NUCLEOTIDE SEQUENCE [LARGE SCALE GENOMIC DNA]</scope>
    <source>
        <strain evidence="1 2">SCSIO M10372</strain>
    </source>
</reference>
<dbReference type="Gene3D" id="3.40.47.10">
    <property type="match status" value="1"/>
</dbReference>
<protein>
    <recommendedName>
        <fullName evidence="3">Beta-ketoacyl synthase C-terminal domain-containing protein</fullName>
    </recommendedName>
</protein>
<keyword evidence="2" id="KW-1185">Reference proteome</keyword>
<evidence type="ECO:0008006" key="3">
    <source>
        <dbReference type="Google" id="ProtNLM"/>
    </source>
</evidence>
<comment type="caution">
    <text evidence="1">The sequence shown here is derived from an EMBL/GenBank/DDBJ whole genome shotgun (WGS) entry which is preliminary data.</text>
</comment>
<dbReference type="PATRIC" id="fig|518642.7.peg.6368"/>
<dbReference type="Proteomes" id="UP000175971">
    <property type="component" value="Unassembled WGS sequence"/>
</dbReference>
<accession>A0A1E7M1B5</accession>
<gene>
    <name evidence="1" type="ORF">AN221_04615</name>
</gene>
<dbReference type="GO" id="GO:0016747">
    <property type="term" value="F:acyltransferase activity, transferring groups other than amino-acyl groups"/>
    <property type="evidence" value="ECO:0007669"/>
    <property type="project" value="UniProtKB-ARBA"/>
</dbReference>
<proteinExistence type="predicted"/>
<dbReference type="AlphaFoldDB" id="A0A1E7M1B5"/>
<sequence length="65" mass="6731">MVAALLALRDGLIPAVPYEGETPAAYGLDLVRGAPRPTSARAALVLARGRWGFNSAVVVKAADRA</sequence>
<dbReference type="InterPro" id="IPR016039">
    <property type="entry name" value="Thiolase-like"/>
</dbReference>
<dbReference type="SUPFAM" id="SSF53901">
    <property type="entry name" value="Thiolase-like"/>
    <property type="match status" value="1"/>
</dbReference>
<dbReference type="EMBL" id="LJGZ01000005">
    <property type="protein sequence ID" value="OEV22176.1"/>
    <property type="molecule type" value="Genomic_DNA"/>
</dbReference>
<evidence type="ECO:0000313" key="2">
    <source>
        <dbReference type="Proteomes" id="UP000175971"/>
    </source>
</evidence>
<organism evidence="1 2">
    <name type="scientific">Streptomyces nanshensis</name>
    <dbReference type="NCBI Taxonomy" id="518642"/>
    <lineage>
        <taxon>Bacteria</taxon>
        <taxon>Bacillati</taxon>
        <taxon>Actinomycetota</taxon>
        <taxon>Actinomycetes</taxon>
        <taxon>Kitasatosporales</taxon>
        <taxon>Streptomycetaceae</taxon>
        <taxon>Streptomyces</taxon>
    </lineage>
</organism>
<dbReference type="OrthoDB" id="416758at2"/>
<name>A0A1E7M1B5_9ACTN</name>